<feature type="signal peptide" evidence="1">
    <location>
        <begin position="1"/>
        <end position="15"/>
    </location>
</feature>
<evidence type="ECO:0008006" key="4">
    <source>
        <dbReference type="Google" id="ProtNLM"/>
    </source>
</evidence>
<proteinExistence type="predicted"/>
<evidence type="ECO:0000313" key="2">
    <source>
        <dbReference type="EMBL" id="CAH0364299.1"/>
    </source>
</evidence>
<dbReference type="AlphaFoldDB" id="A0A8J2WRF5"/>
<evidence type="ECO:0000313" key="3">
    <source>
        <dbReference type="Proteomes" id="UP000789595"/>
    </source>
</evidence>
<organism evidence="2 3">
    <name type="scientific">Pelagomonas calceolata</name>
    <dbReference type="NCBI Taxonomy" id="35677"/>
    <lineage>
        <taxon>Eukaryota</taxon>
        <taxon>Sar</taxon>
        <taxon>Stramenopiles</taxon>
        <taxon>Ochrophyta</taxon>
        <taxon>Pelagophyceae</taxon>
        <taxon>Pelagomonadales</taxon>
        <taxon>Pelagomonadaceae</taxon>
        <taxon>Pelagomonas</taxon>
    </lineage>
</organism>
<protein>
    <recommendedName>
        <fullName evidence="4">Hexosyltransferase</fullName>
    </recommendedName>
</protein>
<sequence length="332" mass="36429">MRLIILLLLVPHIRADGDAPNRTAIVFVAVPSQDIPADAALRQAVRQTWAPALERGGGALRFFVERPLRIREELVVVLDDAALRAALGHARFVRTASVAREALLDKPPDRKYGCGSTRWTDFVVGMAGWARRHFRFDWWLRLDADVVLCVEHTLAALRRPPFAPLGARVVYAGHAAHAYHRRLCAVDEFFLLLSAGAARELVGAWAGRARWSGPALGSTLAVNLPSILRGAPLRSVEAYDSAHLLVFDVRAPGADVGAGACTRVLALHKYKSPEELIQAHGRAARMPENWAWQPTPAAWRPVLKNGSGSVWSGCDAPVPYCDRRHAAPWRGN</sequence>
<reference evidence="2" key="1">
    <citation type="submission" date="2021-11" db="EMBL/GenBank/DDBJ databases">
        <authorList>
            <consortium name="Genoscope - CEA"/>
            <person name="William W."/>
        </authorList>
    </citation>
    <scope>NUCLEOTIDE SEQUENCE</scope>
</reference>
<accession>A0A8J2WRF5</accession>
<keyword evidence="1" id="KW-0732">Signal</keyword>
<feature type="chain" id="PRO_5035292670" description="Hexosyltransferase" evidence="1">
    <location>
        <begin position="16"/>
        <end position="332"/>
    </location>
</feature>
<evidence type="ECO:0000256" key="1">
    <source>
        <dbReference type="SAM" id="SignalP"/>
    </source>
</evidence>
<dbReference type="EMBL" id="CAKKNE010000001">
    <property type="protein sequence ID" value="CAH0364299.1"/>
    <property type="molecule type" value="Genomic_DNA"/>
</dbReference>
<name>A0A8J2WRF5_9STRA</name>
<dbReference type="Proteomes" id="UP000789595">
    <property type="component" value="Unassembled WGS sequence"/>
</dbReference>
<keyword evidence="3" id="KW-1185">Reference proteome</keyword>
<gene>
    <name evidence="2" type="ORF">PECAL_1P06540</name>
</gene>
<comment type="caution">
    <text evidence="2">The sequence shown here is derived from an EMBL/GenBank/DDBJ whole genome shotgun (WGS) entry which is preliminary data.</text>
</comment>